<dbReference type="Proteomes" id="UP000064412">
    <property type="component" value="Unassembled WGS sequence"/>
</dbReference>
<gene>
    <name evidence="1" type="ORF">ATB95_18325</name>
</gene>
<name>A0ABD4DGM3_ELIMR</name>
<proteinExistence type="predicted"/>
<dbReference type="AlphaFoldDB" id="A0ABD4DGM3"/>
<comment type="caution">
    <text evidence="1">The sequence shown here is derived from an EMBL/GenBank/DDBJ whole genome shotgun (WGS) entry which is preliminary data.</text>
</comment>
<reference evidence="1 2" key="1">
    <citation type="submission" date="2015-11" db="EMBL/GenBank/DDBJ databases">
        <authorList>
            <person name="Nicholson A.C."/>
            <person name="Humrighouse B.W."/>
            <person name="Graziano J."/>
            <person name="Lasker B."/>
            <person name="Whitney A.M."/>
            <person name="Mcquiston J.R."/>
        </authorList>
    </citation>
    <scope>NUCLEOTIDE SEQUENCE [LARGE SCALE GENOMIC DNA]</scope>
    <source>
        <strain evidence="1 2">G4071</strain>
    </source>
</reference>
<evidence type="ECO:0000313" key="2">
    <source>
        <dbReference type="Proteomes" id="UP000064412"/>
    </source>
</evidence>
<organism evidence="1 2">
    <name type="scientific">Elizabethkingia miricola</name>
    <name type="common">Chryseobacterium miricola</name>
    <dbReference type="NCBI Taxonomy" id="172045"/>
    <lineage>
        <taxon>Bacteria</taxon>
        <taxon>Pseudomonadati</taxon>
        <taxon>Bacteroidota</taxon>
        <taxon>Flavobacteriia</taxon>
        <taxon>Flavobacteriales</taxon>
        <taxon>Weeksellaceae</taxon>
        <taxon>Elizabethkingia</taxon>
    </lineage>
</organism>
<accession>A0ABD4DGM3</accession>
<evidence type="ECO:0008006" key="3">
    <source>
        <dbReference type="Google" id="ProtNLM"/>
    </source>
</evidence>
<dbReference type="EMBL" id="LNOI01000009">
    <property type="protein sequence ID" value="KUY14372.1"/>
    <property type="molecule type" value="Genomic_DNA"/>
</dbReference>
<protein>
    <recommendedName>
        <fullName evidence="3">Tox-MPTase4 domain-containing protein</fullName>
    </recommendedName>
</protein>
<evidence type="ECO:0000313" key="1">
    <source>
        <dbReference type="EMBL" id="KUY14372.1"/>
    </source>
</evidence>
<dbReference type="RefSeq" id="WP_059345987.1">
    <property type="nucleotide sequence ID" value="NZ_CP140570.1"/>
</dbReference>
<sequence>MSTLVLDQNVPVFPVKETPSELRQLTSRQIADTYYGGKAMDESKGYKIYTDDPALSGDIKDLTVYKSRHSKKIGNMDVVLFASKNGAFLLQRYMEALPQSNELILFIETDIGNLKNNVVRAKAGAALTKPGSGEFAEILNFTREYQGIIPQEELRELINKGIYKNKTDIVNWLISIKDTVVREFFNYFTKGILTQAEDFFRALSNDISKFKIEETGWNPNPKEGQYDPTFIPQILSEKIKKYYQHEAEGGAYANLEGQKKVTAEIVDHLFGKIDTIRANLAEPLSNAGKFLPNFVLEKFSQVFDWFFKQLDQLRKFLGDPVTGLLGIAYQGVQTANAFLCGIYNSLVDVIAGIFSLIEFIFKAVAAMQNIGENKIIYGEMLLELMEDFIEGVMSFDYVEFFKQSIAFQINTIKGVIDKATRLTLSQVAYYYGYITGIIIDIVVEALLTGGTATVAKLAKSVESFILNPLEKISQAIVKSVNFTKDVLTKAVEFFSLLIREFKKGVKNIFQKLEKLLNEIFGFGDEVADHASTPAERRVKEKRRKREINKLNDAKKGQIRNNKFNSQADPVADLLGHASKSNPKRLQEIITDLKKKDVEIIYRSDEALGYSPGLREGAPGQIIIHEKASISAWEHEYIHFLNDEERGFLGMKSLYDPNYRVFTELNAYTKEIEFVKSLKGANDNTIKQLKENFSKEFKYIIENFGDLTNKDLIDRIKDFKNL</sequence>